<dbReference type="PANTHER" id="PTHR28290">
    <property type="entry name" value="ENHANCER OF TRANSLATION TERMINATION 1"/>
    <property type="match status" value="1"/>
</dbReference>
<keyword evidence="3" id="KW-0805">Transcription regulation</keyword>
<organism evidence="7 8">
    <name type="scientific">Olpidium bornovanus</name>
    <dbReference type="NCBI Taxonomy" id="278681"/>
    <lineage>
        <taxon>Eukaryota</taxon>
        <taxon>Fungi</taxon>
        <taxon>Fungi incertae sedis</taxon>
        <taxon>Olpidiomycota</taxon>
        <taxon>Olpidiomycotina</taxon>
        <taxon>Olpidiomycetes</taxon>
        <taxon>Olpidiales</taxon>
        <taxon>Olpidiaceae</taxon>
        <taxon>Olpidium</taxon>
    </lineage>
</organism>
<feature type="coiled-coil region" evidence="6">
    <location>
        <begin position="172"/>
        <end position="204"/>
    </location>
</feature>
<name>A0A8H7ZSS2_9FUNG</name>
<proteinExistence type="inferred from homology"/>
<evidence type="ECO:0000256" key="5">
    <source>
        <dbReference type="ARBA" id="ARBA00023242"/>
    </source>
</evidence>
<evidence type="ECO:0000256" key="1">
    <source>
        <dbReference type="ARBA" id="ARBA00004123"/>
    </source>
</evidence>
<protein>
    <submittedName>
        <fullName evidence="7">Uncharacterized protein</fullName>
    </submittedName>
</protein>
<dbReference type="PANTHER" id="PTHR28290:SF1">
    <property type="entry name" value="ENHANCER OF TRANSLATION TERMINATION 1"/>
    <property type="match status" value="1"/>
</dbReference>
<evidence type="ECO:0000313" key="7">
    <source>
        <dbReference type="EMBL" id="KAG5458861.1"/>
    </source>
</evidence>
<evidence type="ECO:0000256" key="4">
    <source>
        <dbReference type="ARBA" id="ARBA00023163"/>
    </source>
</evidence>
<keyword evidence="5" id="KW-0539">Nucleus</keyword>
<dbReference type="Proteomes" id="UP000673691">
    <property type="component" value="Unassembled WGS sequence"/>
</dbReference>
<dbReference type="InterPro" id="IPR024318">
    <property type="entry name" value="Nro1/ETT1"/>
</dbReference>
<dbReference type="AlphaFoldDB" id="A0A8H7ZSS2"/>
<keyword evidence="6" id="KW-0175">Coiled coil</keyword>
<dbReference type="GO" id="GO:0005634">
    <property type="term" value="C:nucleus"/>
    <property type="evidence" value="ECO:0007669"/>
    <property type="project" value="UniProtKB-SubCell"/>
</dbReference>
<evidence type="ECO:0000256" key="3">
    <source>
        <dbReference type="ARBA" id="ARBA00023015"/>
    </source>
</evidence>
<accession>A0A8H7ZSS2</accession>
<reference evidence="7 8" key="1">
    <citation type="journal article" name="Sci. Rep.">
        <title>Genome-scale phylogenetic analyses confirm Olpidium as the closest living zoosporic fungus to the non-flagellated, terrestrial fungi.</title>
        <authorList>
            <person name="Chang Y."/>
            <person name="Rochon D."/>
            <person name="Sekimoto S."/>
            <person name="Wang Y."/>
            <person name="Chovatia M."/>
            <person name="Sandor L."/>
            <person name="Salamov A."/>
            <person name="Grigoriev I.V."/>
            <person name="Stajich J.E."/>
            <person name="Spatafora J.W."/>
        </authorList>
    </citation>
    <scope>NUCLEOTIDE SEQUENCE [LARGE SCALE GENOMIC DNA]</scope>
    <source>
        <strain evidence="7">S191</strain>
    </source>
</reference>
<gene>
    <name evidence="7" type="ORF">BJ554DRAFT_836</name>
</gene>
<sequence>MQATVALDDNEGPVDEVSDARRVYELAAEKLCEALFAVRACTGWGGGRRPPRFPALTGSLQLWRRCSATDPASAADLLRGTVHECDRLLRASCSASGDSASASDLPPRFYLTYGSAVHDLSNLVHLEHDDALGPEAAEDRRQYVALARDLLETGVAKAEQRPSLDLGEVGELTVALAKVMLLQAEAENAEEDELDADAAALAEDALRKFKEGTENLRRSASGEVAQAWIPDTLAVAALVHAHADKRDEPEVRSSWNAWSICQLEDVLKVDPDNAQALECLGNCYLSISHVHLDQDDTDDEGEGDGQSSAGDDLSAAQARPLLHKGQCGRFILSFFPYHAAVQFLDSRMNCREWLLLRILLAEAQINLGNVDDSEEGQQSLYRQAVALLTKARAMKREATHETDDGQFPPQLEAFIEEWEAE</sequence>
<comment type="caution">
    <text evidence="7">The sequence shown here is derived from an EMBL/GenBank/DDBJ whole genome shotgun (WGS) entry which is preliminary data.</text>
</comment>
<dbReference type="Pfam" id="PF12753">
    <property type="entry name" value="Nro1"/>
    <property type="match status" value="1"/>
</dbReference>
<evidence type="ECO:0000313" key="8">
    <source>
        <dbReference type="Proteomes" id="UP000673691"/>
    </source>
</evidence>
<comment type="subcellular location">
    <subcellularLocation>
        <location evidence="1">Nucleus</location>
    </subcellularLocation>
</comment>
<keyword evidence="4" id="KW-0804">Transcription</keyword>
<evidence type="ECO:0000256" key="6">
    <source>
        <dbReference type="SAM" id="Coils"/>
    </source>
</evidence>
<feature type="non-terminal residue" evidence="7">
    <location>
        <position position="421"/>
    </location>
</feature>
<dbReference type="GO" id="GO:2000640">
    <property type="term" value="P:positive regulation of SREBP signaling pathway"/>
    <property type="evidence" value="ECO:0007669"/>
    <property type="project" value="TreeGrafter"/>
</dbReference>
<evidence type="ECO:0000256" key="2">
    <source>
        <dbReference type="ARBA" id="ARBA00007273"/>
    </source>
</evidence>
<dbReference type="OrthoDB" id="5598057at2759"/>
<dbReference type="EMBL" id="JAEFCI010007791">
    <property type="protein sequence ID" value="KAG5458861.1"/>
    <property type="molecule type" value="Genomic_DNA"/>
</dbReference>
<comment type="similarity">
    <text evidence="2">Belongs to the ETT1 family.</text>
</comment>
<keyword evidence="8" id="KW-1185">Reference proteome</keyword>